<name>A0A8C8VXN9_PERMB</name>
<keyword evidence="3" id="KW-1185">Reference proteome</keyword>
<feature type="compositionally biased region" description="Polar residues" evidence="1">
    <location>
        <begin position="87"/>
        <end position="96"/>
    </location>
</feature>
<dbReference type="Ensembl" id="ENSPEMT00000022942.2">
    <property type="protein sequence ID" value="ENSPEMP00000018612.2"/>
    <property type="gene ID" value="ENSPEMG00000017156.2"/>
</dbReference>
<dbReference type="Pfam" id="PF15849">
    <property type="entry name" value="DUF4722"/>
    <property type="match status" value="1"/>
</dbReference>
<dbReference type="InterPro" id="IPR031708">
    <property type="entry name" value="DUF4722"/>
</dbReference>
<sequence>MSHFFYLAPEILLPFSPLTSKEFELIRRKARELWQEETRWTASSVTTYSGSYRLKQLDEATCSRLAQRPGQQQSEYKRTPLLGGSAYSNLPGQAGSQEAADGKGGLSDGARPSGHTPLNVKHRVAHQIWGYEAPYLTFPDYRVLRKSPCVKPKKPGVDLLMNYRTRGEKLLKHLGRQWDYESKFGSSEDSEGDRNSSDYEGSLRILN</sequence>
<evidence type="ECO:0000256" key="1">
    <source>
        <dbReference type="SAM" id="MobiDB-lite"/>
    </source>
</evidence>
<dbReference type="AlphaFoldDB" id="A0A8C8VXN9"/>
<proteinExistence type="predicted"/>
<evidence type="ECO:0000313" key="3">
    <source>
        <dbReference type="Proteomes" id="UP000694547"/>
    </source>
</evidence>
<dbReference type="GeneTree" id="ENSGT00520000060562"/>
<reference evidence="2" key="2">
    <citation type="submission" date="2025-08" db="UniProtKB">
        <authorList>
            <consortium name="Ensembl"/>
        </authorList>
    </citation>
    <scope>IDENTIFICATION</scope>
</reference>
<reference evidence="2 3" key="1">
    <citation type="submission" date="2018-10" db="EMBL/GenBank/DDBJ databases">
        <title>Improved assembly of the deer mouse Peromyscus maniculatus genome.</title>
        <authorList>
            <person name="Lassance J.-M."/>
            <person name="Hoekstra H.E."/>
        </authorList>
    </citation>
    <scope>NUCLEOTIDE SEQUENCE [LARGE SCALE GENOMIC DNA]</scope>
</reference>
<feature type="region of interest" description="Disordered" evidence="1">
    <location>
        <begin position="87"/>
        <end position="117"/>
    </location>
</feature>
<protein>
    <submittedName>
        <fullName evidence="2">RIKEN cDNA 1700011L22 gene</fullName>
    </submittedName>
</protein>
<dbReference type="Proteomes" id="UP000694547">
    <property type="component" value="Chromosome 5"/>
</dbReference>
<organism evidence="2 3">
    <name type="scientific">Peromyscus maniculatus bairdii</name>
    <name type="common">Prairie deer mouse</name>
    <dbReference type="NCBI Taxonomy" id="230844"/>
    <lineage>
        <taxon>Eukaryota</taxon>
        <taxon>Metazoa</taxon>
        <taxon>Chordata</taxon>
        <taxon>Craniata</taxon>
        <taxon>Vertebrata</taxon>
        <taxon>Euteleostomi</taxon>
        <taxon>Mammalia</taxon>
        <taxon>Eutheria</taxon>
        <taxon>Euarchontoglires</taxon>
        <taxon>Glires</taxon>
        <taxon>Rodentia</taxon>
        <taxon>Myomorpha</taxon>
        <taxon>Muroidea</taxon>
        <taxon>Cricetidae</taxon>
        <taxon>Neotominae</taxon>
        <taxon>Peromyscus</taxon>
    </lineage>
</organism>
<evidence type="ECO:0000313" key="2">
    <source>
        <dbReference type="Ensembl" id="ENSPEMP00000018612.2"/>
    </source>
</evidence>
<accession>A0A8C8VXN9</accession>
<reference evidence="2" key="3">
    <citation type="submission" date="2025-09" db="UniProtKB">
        <authorList>
            <consortium name="Ensembl"/>
        </authorList>
    </citation>
    <scope>IDENTIFICATION</scope>
</reference>
<feature type="region of interest" description="Disordered" evidence="1">
    <location>
        <begin position="182"/>
        <end position="207"/>
    </location>
</feature>